<sequence>MTEANQQNFRALRECSWTDSNSPTEESEEEIESDIQAIHPRPIAPFRSRLSHRVRINSEDLMATREETNKCSVGFLLDIRSNDTDWKVALERTPLSYQGALFATRRWNPNVPLGEIVLDIIELWLHIERLPMEYQNNIVAEKLARTAGEIIEIDWVDQRPRNITFLRVRIALDPRQPLASGCTLEKDDGMMQWVDFSYEKINKLYLSCGMLGHTHPYSLRDAVEVDRMVRQRMRPITQRYGHPIVTDPQNNMFSNHMKAFLHRASRRPTRFVYGHLRTRQEKLPLTNIEASEFYERGGSSGTVRQNLHNQQGGNNTEPHMGPDLNVALTT</sequence>
<dbReference type="InterPro" id="IPR040256">
    <property type="entry name" value="At4g02000-like"/>
</dbReference>
<organism evidence="3 4">
    <name type="scientific">Corchorus olitorius</name>
    <dbReference type="NCBI Taxonomy" id="93759"/>
    <lineage>
        <taxon>Eukaryota</taxon>
        <taxon>Viridiplantae</taxon>
        <taxon>Streptophyta</taxon>
        <taxon>Embryophyta</taxon>
        <taxon>Tracheophyta</taxon>
        <taxon>Spermatophyta</taxon>
        <taxon>Magnoliopsida</taxon>
        <taxon>eudicotyledons</taxon>
        <taxon>Gunneridae</taxon>
        <taxon>Pentapetalae</taxon>
        <taxon>rosids</taxon>
        <taxon>malvids</taxon>
        <taxon>Malvales</taxon>
        <taxon>Malvaceae</taxon>
        <taxon>Grewioideae</taxon>
        <taxon>Apeibeae</taxon>
        <taxon>Corchorus</taxon>
    </lineage>
</organism>
<dbReference type="Pfam" id="PF14392">
    <property type="entry name" value="zf-CCHC_4"/>
    <property type="match status" value="1"/>
</dbReference>
<dbReference type="EMBL" id="AWUE01014487">
    <property type="protein sequence ID" value="OMP03520.1"/>
    <property type="molecule type" value="Genomic_DNA"/>
</dbReference>
<dbReference type="InterPro" id="IPR025836">
    <property type="entry name" value="Zn_knuckle_CX2CX4HX4C"/>
</dbReference>
<proteinExistence type="predicted"/>
<evidence type="ECO:0000313" key="4">
    <source>
        <dbReference type="Proteomes" id="UP000187203"/>
    </source>
</evidence>
<name>A0A1R3K8U6_9ROSI</name>
<feature type="domain" description="Zinc knuckle CX2CX4HX4C" evidence="2">
    <location>
        <begin position="172"/>
        <end position="214"/>
    </location>
</feature>
<dbReference type="OrthoDB" id="1690666at2759"/>
<evidence type="ECO:0000259" key="2">
    <source>
        <dbReference type="Pfam" id="PF14392"/>
    </source>
</evidence>
<dbReference type="Proteomes" id="UP000187203">
    <property type="component" value="Unassembled WGS sequence"/>
</dbReference>
<evidence type="ECO:0000256" key="1">
    <source>
        <dbReference type="SAM" id="MobiDB-lite"/>
    </source>
</evidence>
<dbReference type="AlphaFoldDB" id="A0A1R3K8U6"/>
<keyword evidence="4" id="KW-1185">Reference proteome</keyword>
<dbReference type="PANTHER" id="PTHR31286">
    <property type="entry name" value="GLYCINE-RICH CELL WALL STRUCTURAL PROTEIN 1.8-LIKE"/>
    <property type="match status" value="1"/>
</dbReference>
<accession>A0A1R3K8U6</accession>
<evidence type="ECO:0000313" key="3">
    <source>
        <dbReference type="EMBL" id="OMP03520.1"/>
    </source>
</evidence>
<feature type="region of interest" description="Disordered" evidence="1">
    <location>
        <begin position="1"/>
        <end position="29"/>
    </location>
</feature>
<gene>
    <name evidence="3" type="ORF">COLO4_10358</name>
</gene>
<reference evidence="4" key="1">
    <citation type="submission" date="2013-09" db="EMBL/GenBank/DDBJ databases">
        <title>Corchorus olitorius genome sequencing.</title>
        <authorList>
            <person name="Alam M."/>
            <person name="Haque M.S."/>
            <person name="Islam M.S."/>
            <person name="Emdad E.M."/>
            <person name="Islam M.M."/>
            <person name="Ahmed B."/>
            <person name="Halim A."/>
            <person name="Hossen Q.M.M."/>
            <person name="Hossain M.Z."/>
            <person name="Ahmed R."/>
            <person name="Khan M.M."/>
            <person name="Islam R."/>
            <person name="Rashid M.M."/>
            <person name="Khan S.A."/>
            <person name="Rahman M.S."/>
            <person name="Alam M."/>
            <person name="Yahiya A.S."/>
            <person name="Khan M.S."/>
            <person name="Azam M.S."/>
            <person name="Haque T."/>
            <person name="Lashkar M.Z.H."/>
            <person name="Akhand A.I."/>
            <person name="Morshed G."/>
            <person name="Roy S."/>
            <person name="Uddin K.S."/>
            <person name="Rabeya T."/>
            <person name="Hossain A.S."/>
            <person name="Chowdhury A."/>
            <person name="Snigdha A.R."/>
            <person name="Mortoza M.S."/>
            <person name="Matin S.A."/>
            <person name="Hoque S.M.E."/>
            <person name="Islam M.K."/>
            <person name="Roy D.K."/>
            <person name="Haider R."/>
            <person name="Moosa M.M."/>
            <person name="Elias S.M."/>
            <person name="Hasan A.M."/>
            <person name="Jahan S."/>
            <person name="Shafiuddin M."/>
            <person name="Mahmood N."/>
            <person name="Shommy N.S."/>
        </authorList>
    </citation>
    <scope>NUCLEOTIDE SEQUENCE [LARGE SCALE GENOMIC DNA]</scope>
    <source>
        <strain evidence="4">cv. O-4</strain>
    </source>
</reference>
<protein>
    <recommendedName>
        <fullName evidence="2">Zinc knuckle CX2CX4HX4C domain-containing protein</fullName>
    </recommendedName>
</protein>
<comment type="caution">
    <text evidence="3">The sequence shown here is derived from an EMBL/GenBank/DDBJ whole genome shotgun (WGS) entry which is preliminary data.</text>
</comment>
<dbReference type="PANTHER" id="PTHR31286:SF167">
    <property type="entry name" value="OS09G0268800 PROTEIN"/>
    <property type="match status" value="1"/>
</dbReference>
<feature type="region of interest" description="Disordered" evidence="1">
    <location>
        <begin position="296"/>
        <end position="330"/>
    </location>
</feature>
<feature type="compositionally biased region" description="Polar residues" evidence="1">
    <location>
        <begin position="301"/>
        <end position="317"/>
    </location>
</feature>